<dbReference type="Pfam" id="PF01381">
    <property type="entry name" value="HTH_3"/>
    <property type="match status" value="1"/>
</dbReference>
<feature type="transmembrane region" description="Helical" evidence="2">
    <location>
        <begin position="93"/>
        <end position="116"/>
    </location>
</feature>
<keyword evidence="2" id="KW-1133">Transmembrane helix</keyword>
<dbReference type="PANTHER" id="PTHR46558:SF4">
    <property type="entry name" value="DNA-BIDING PHAGE PROTEIN"/>
    <property type="match status" value="1"/>
</dbReference>
<accession>A0A1M5SFD0</accession>
<feature type="domain" description="HTH cro/C1-type" evidence="3">
    <location>
        <begin position="10"/>
        <end position="64"/>
    </location>
</feature>
<proteinExistence type="predicted"/>
<feature type="transmembrane region" description="Helical" evidence="2">
    <location>
        <begin position="122"/>
        <end position="141"/>
    </location>
</feature>
<sequence length="159" mass="17277">MNQIKIGRFIADCRKQKGLTQNQLAEKLGITDKAVSKWENGKSMPDVSLFTSLCDSLGITLNELLAGEHIPDEVLKEKSEEVLMGVIKSKRSIGVIQIIGSILMGVGIILFFIPAIKNLGSATGMGMVGIGLLLLVAGYIVKSNIIMQNYKWFLLKVVG</sequence>
<name>A0A1M5SFD0_9FIRM</name>
<dbReference type="SUPFAM" id="SSF47413">
    <property type="entry name" value="lambda repressor-like DNA-binding domains"/>
    <property type="match status" value="1"/>
</dbReference>
<organism evidence="4 5">
    <name type="scientific">Anaerosphaera aminiphila DSM 21120</name>
    <dbReference type="NCBI Taxonomy" id="1120995"/>
    <lineage>
        <taxon>Bacteria</taxon>
        <taxon>Bacillati</taxon>
        <taxon>Bacillota</taxon>
        <taxon>Tissierellia</taxon>
        <taxon>Tissierellales</taxon>
        <taxon>Peptoniphilaceae</taxon>
        <taxon>Anaerosphaera</taxon>
    </lineage>
</organism>
<protein>
    <submittedName>
        <fullName evidence="4">Helix-turn-helix domain-containing protein</fullName>
    </submittedName>
</protein>
<evidence type="ECO:0000259" key="3">
    <source>
        <dbReference type="PROSITE" id="PS50943"/>
    </source>
</evidence>
<keyword evidence="2" id="KW-0472">Membrane</keyword>
<keyword evidence="1" id="KW-0238">DNA-binding</keyword>
<dbReference type="PANTHER" id="PTHR46558">
    <property type="entry name" value="TRACRIPTIONAL REGULATORY PROTEIN-RELATED-RELATED"/>
    <property type="match status" value="1"/>
</dbReference>
<dbReference type="Gene3D" id="1.10.260.40">
    <property type="entry name" value="lambda repressor-like DNA-binding domains"/>
    <property type="match status" value="1"/>
</dbReference>
<keyword evidence="2" id="KW-0812">Transmembrane</keyword>
<dbReference type="Proteomes" id="UP000184032">
    <property type="component" value="Unassembled WGS sequence"/>
</dbReference>
<dbReference type="CDD" id="cd00093">
    <property type="entry name" value="HTH_XRE"/>
    <property type="match status" value="1"/>
</dbReference>
<dbReference type="InterPro" id="IPR001387">
    <property type="entry name" value="Cro/C1-type_HTH"/>
</dbReference>
<dbReference type="OrthoDB" id="1634626at2"/>
<dbReference type="InterPro" id="IPR010982">
    <property type="entry name" value="Lambda_DNA-bd_dom_sf"/>
</dbReference>
<evidence type="ECO:0000313" key="5">
    <source>
        <dbReference type="Proteomes" id="UP000184032"/>
    </source>
</evidence>
<dbReference type="RefSeq" id="WP_073184647.1">
    <property type="nucleotide sequence ID" value="NZ_FQXI01000007.1"/>
</dbReference>
<dbReference type="SMART" id="SM00530">
    <property type="entry name" value="HTH_XRE"/>
    <property type="match status" value="1"/>
</dbReference>
<dbReference type="PROSITE" id="PS50943">
    <property type="entry name" value="HTH_CROC1"/>
    <property type="match status" value="1"/>
</dbReference>
<dbReference type="STRING" id="1120995.SAMN02745245_01178"/>
<evidence type="ECO:0000256" key="1">
    <source>
        <dbReference type="ARBA" id="ARBA00023125"/>
    </source>
</evidence>
<reference evidence="4 5" key="1">
    <citation type="submission" date="2016-11" db="EMBL/GenBank/DDBJ databases">
        <authorList>
            <person name="Jaros S."/>
            <person name="Januszkiewicz K."/>
            <person name="Wedrychowicz H."/>
        </authorList>
    </citation>
    <scope>NUCLEOTIDE SEQUENCE [LARGE SCALE GENOMIC DNA]</scope>
    <source>
        <strain evidence="4 5">DSM 21120</strain>
    </source>
</reference>
<gene>
    <name evidence="4" type="ORF">SAMN02745245_01178</name>
</gene>
<dbReference type="AlphaFoldDB" id="A0A1M5SFD0"/>
<dbReference type="EMBL" id="FQXI01000007">
    <property type="protein sequence ID" value="SHH37307.1"/>
    <property type="molecule type" value="Genomic_DNA"/>
</dbReference>
<evidence type="ECO:0000313" key="4">
    <source>
        <dbReference type="EMBL" id="SHH37307.1"/>
    </source>
</evidence>
<keyword evidence="5" id="KW-1185">Reference proteome</keyword>
<evidence type="ECO:0000256" key="2">
    <source>
        <dbReference type="SAM" id="Phobius"/>
    </source>
</evidence>
<dbReference type="GO" id="GO:0003677">
    <property type="term" value="F:DNA binding"/>
    <property type="evidence" value="ECO:0007669"/>
    <property type="project" value="UniProtKB-KW"/>
</dbReference>